<accession>A0A3Q3NFK6</accession>
<dbReference type="InParanoid" id="A0A3Q3NFK6"/>
<dbReference type="GeneTree" id="ENSGT00990000205661"/>
<dbReference type="Ensembl" id="ENSMAMT00000035752.2">
    <property type="protein sequence ID" value="ENSMAMP00000034856.2"/>
    <property type="gene ID" value="ENSMAMG00000023410.2"/>
</dbReference>
<dbReference type="Proteomes" id="UP000261640">
    <property type="component" value="Unplaced"/>
</dbReference>
<keyword evidence="3" id="KW-1185">Reference proteome</keyword>
<evidence type="ECO:0000313" key="3">
    <source>
        <dbReference type="Proteomes" id="UP000261640"/>
    </source>
</evidence>
<organism evidence="2 3">
    <name type="scientific">Mastacembelus armatus</name>
    <name type="common">zig-zag eel</name>
    <dbReference type="NCBI Taxonomy" id="205130"/>
    <lineage>
        <taxon>Eukaryota</taxon>
        <taxon>Metazoa</taxon>
        <taxon>Chordata</taxon>
        <taxon>Craniata</taxon>
        <taxon>Vertebrata</taxon>
        <taxon>Euteleostomi</taxon>
        <taxon>Actinopterygii</taxon>
        <taxon>Neopterygii</taxon>
        <taxon>Teleostei</taxon>
        <taxon>Neoteleostei</taxon>
        <taxon>Acanthomorphata</taxon>
        <taxon>Anabantaria</taxon>
        <taxon>Synbranchiformes</taxon>
        <taxon>Mastacembelidae</taxon>
        <taxon>Mastacembelus</taxon>
    </lineage>
</organism>
<protein>
    <submittedName>
        <fullName evidence="2">Uncharacterized protein</fullName>
    </submittedName>
</protein>
<dbReference type="AlphaFoldDB" id="A0A3Q3NFK6"/>
<sequence>MCLGLYLQSDIKHHRGDEVDIRKSYSQSPRQAFGKHPVRPTSGARKPEH</sequence>
<proteinExistence type="predicted"/>
<name>A0A3Q3NFK6_9TELE</name>
<evidence type="ECO:0000256" key="1">
    <source>
        <dbReference type="SAM" id="MobiDB-lite"/>
    </source>
</evidence>
<reference evidence="2" key="1">
    <citation type="submission" date="2025-08" db="UniProtKB">
        <authorList>
            <consortium name="Ensembl"/>
        </authorList>
    </citation>
    <scope>IDENTIFICATION</scope>
</reference>
<reference evidence="2" key="2">
    <citation type="submission" date="2025-09" db="UniProtKB">
        <authorList>
            <consortium name="Ensembl"/>
        </authorList>
    </citation>
    <scope>IDENTIFICATION</scope>
</reference>
<feature type="region of interest" description="Disordered" evidence="1">
    <location>
        <begin position="16"/>
        <end position="49"/>
    </location>
</feature>
<evidence type="ECO:0000313" key="2">
    <source>
        <dbReference type="Ensembl" id="ENSMAMP00000034856.2"/>
    </source>
</evidence>